<dbReference type="InterPro" id="IPR013325">
    <property type="entry name" value="RNA_pol_sigma_r2"/>
</dbReference>
<dbReference type="GO" id="GO:0006352">
    <property type="term" value="P:DNA-templated transcription initiation"/>
    <property type="evidence" value="ECO:0007669"/>
    <property type="project" value="InterPro"/>
</dbReference>
<dbReference type="InterPro" id="IPR036388">
    <property type="entry name" value="WH-like_DNA-bd_sf"/>
</dbReference>
<evidence type="ECO:0000256" key="1">
    <source>
        <dbReference type="ARBA" id="ARBA00010641"/>
    </source>
</evidence>
<evidence type="ECO:0000256" key="2">
    <source>
        <dbReference type="ARBA" id="ARBA00023015"/>
    </source>
</evidence>
<dbReference type="InterPro" id="IPR013249">
    <property type="entry name" value="RNA_pol_sigma70_r4_t2"/>
</dbReference>
<dbReference type="PROSITE" id="PS01063">
    <property type="entry name" value="SIGMA70_ECF"/>
    <property type="match status" value="1"/>
</dbReference>
<evidence type="ECO:0000256" key="3">
    <source>
        <dbReference type="ARBA" id="ARBA00023082"/>
    </source>
</evidence>
<accession>A0AAW5KIT8</accession>
<reference evidence="9" key="1">
    <citation type="submission" date="2022-06" db="EMBL/GenBank/DDBJ databases">
        <title>Isolation of gut microbiota from human fecal samples.</title>
        <authorList>
            <person name="Pamer E.G."/>
            <person name="Barat B."/>
            <person name="Waligurski E."/>
            <person name="Medina S."/>
            <person name="Paddock L."/>
            <person name="Mostad J."/>
        </authorList>
    </citation>
    <scope>NUCLEOTIDE SEQUENCE</scope>
    <source>
        <strain evidence="9">DFI.7.96</strain>
    </source>
</reference>
<evidence type="ECO:0000256" key="4">
    <source>
        <dbReference type="ARBA" id="ARBA00023125"/>
    </source>
</evidence>
<feature type="domain" description="RNA polymerase sigma factor 70 region 4 type 2" evidence="8">
    <location>
        <begin position="102"/>
        <end position="154"/>
    </location>
</feature>
<dbReference type="GO" id="GO:0003677">
    <property type="term" value="F:DNA binding"/>
    <property type="evidence" value="ECO:0007669"/>
    <property type="project" value="UniProtKB-KW"/>
</dbReference>
<comment type="similarity">
    <text evidence="1 6">Belongs to the sigma-70 factor family. ECF subfamily.</text>
</comment>
<dbReference type="InterPro" id="IPR000838">
    <property type="entry name" value="RNA_pol_sigma70_ECF_CS"/>
</dbReference>
<dbReference type="PANTHER" id="PTHR43133">
    <property type="entry name" value="RNA POLYMERASE ECF-TYPE SIGMA FACTO"/>
    <property type="match status" value="1"/>
</dbReference>
<feature type="domain" description="RNA polymerase sigma-70 region 2" evidence="7">
    <location>
        <begin position="7"/>
        <end position="74"/>
    </location>
</feature>
<dbReference type="SUPFAM" id="SSF88659">
    <property type="entry name" value="Sigma3 and sigma4 domains of RNA polymerase sigma factors"/>
    <property type="match status" value="1"/>
</dbReference>
<dbReference type="InterPro" id="IPR039425">
    <property type="entry name" value="RNA_pol_sigma-70-like"/>
</dbReference>
<dbReference type="Pfam" id="PF08281">
    <property type="entry name" value="Sigma70_r4_2"/>
    <property type="match status" value="1"/>
</dbReference>
<dbReference type="GO" id="GO:0006950">
    <property type="term" value="P:response to stress"/>
    <property type="evidence" value="ECO:0007669"/>
    <property type="project" value="UniProtKB-ARBA"/>
</dbReference>
<dbReference type="InterPro" id="IPR014284">
    <property type="entry name" value="RNA_pol_sigma-70_dom"/>
</dbReference>
<dbReference type="Proteomes" id="UP001205063">
    <property type="component" value="Unassembled WGS sequence"/>
</dbReference>
<dbReference type="SUPFAM" id="SSF88946">
    <property type="entry name" value="Sigma2 domain of RNA polymerase sigma factors"/>
    <property type="match status" value="1"/>
</dbReference>
<dbReference type="PANTHER" id="PTHR43133:SF8">
    <property type="entry name" value="RNA POLYMERASE SIGMA FACTOR HI_1459-RELATED"/>
    <property type="match status" value="1"/>
</dbReference>
<keyword evidence="5 6" id="KW-0804">Transcription</keyword>
<dbReference type="EMBL" id="JANGAB010000006">
    <property type="protein sequence ID" value="MCQ4950150.1"/>
    <property type="molecule type" value="Genomic_DNA"/>
</dbReference>
<dbReference type="GO" id="GO:0016987">
    <property type="term" value="F:sigma factor activity"/>
    <property type="evidence" value="ECO:0007669"/>
    <property type="project" value="UniProtKB-KW"/>
</dbReference>
<dbReference type="InterPro" id="IPR007627">
    <property type="entry name" value="RNA_pol_sigma70_r2"/>
</dbReference>
<evidence type="ECO:0000256" key="6">
    <source>
        <dbReference type="RuleBase" id="RU000716"/>
    </source>
</evidence>
<proteinExistence type="inferred from homology"/>
<protein>
    <recommendedName>
        <fullName evidence="6">RNA polymerase sigma factor</fullName>
    </recommendedName>
</protein>
<dbReference type="Pfam" id="PF04542">
    <property type="entry name" value="Sigma70_r2"/>
    <property type="match status" value="1"/>
</dbReference>
<dbReference type="NCBIfam" id="TIGR02937">
    <property type="entry name" value="sigma70-ECF"/>
    <property type="match status" value="1"/>
</dbReference>
<dbReference type="Gene3D" id="1.10.1740.10">
    <property type="match status" value="1"/>
</dbReference>
<sequence length="166" mass="19160">MDEFEQLYRENAPLVYGYLLRLTGDPGEAEELLQETFVRALIRLDGFRGDCRLSSWLCQIGKNLYLDARRRQSRQLPLEGAVDGAAAEDPALLRQEEREETEAIFRQVERLAEPGRTVFALHALQGLSLAEISRRYRRSESWARVLYYRAKRRIIAAMKEDGLDGL</sequence>
<evidence type="ECO:0000313" key="10">
    <source>
        <dbReference type="Proteomes" id="UP001205063"/>
    </source>
</evidence>
<organism evidence="9 10">
    <name type="scientific">Bittarella massiliensis</name>
    <name type="common">ex Durand et al. 2017</name>
    <dbReference type="NCBI Taxonomy" id="1720313"/>
    <lineage>
        <taxon>Bacteria</taxon>
        <taxon>Bacillati</taxon>
        <taxon>Bacillota</taxon>
        <taxon>Clostridia</taxon>
        <taxon>Eubacteriales</taxon>
        <taxon>Oscillospiraceae</taxon>
        <taxon>Bittarella (ex Durand et al. 2017)</taxon>
    </lineage>
</organism>
<dbReference type="AlphaFoldDB" id="A0AAW5KIT8"/>
<name>A0AAW5KIT8_9FIRM</name>
<gene>
    <name evidence="9" type="ORF">NE646_10800</name>
</gene>
<comment type="caution">
    <text evidence="9">The sequence shown here is derived from an EMBL/GenBank/DDBJ whole genome shotgun (WGS) entry which is preliminary data.</text>
</comment>
<keyword evidence="3 6" id="KW-0731">Sigma factor</keyword>
<keyword evidence="4 6" id="KW-0238">DNA-binding</keyword>
<evidence type="ECO:0000259" key="8">
    <source>
        <dbReference type="Pfam" id="PF08281"/>
    </source>
</evidence>
<evidence type="ECO:0000256" key="5">
    <source>
        <dbReference type="ARBA" id="ARBA00023163"/>
    </source>
</evidence>
<evidence type="ECO:0000259" key="7">
    <source>
        <dbReference type="Pfam" id="PF04542"/>
    </source>
</evidence>
<keyword evidence="2 6" id="KW-0805">Transcription regulation</keyword>
<dbReference type="RefSeq" id="WP_256136487.1">
    <property type="nucleotide sequence ID" value="NZ_JANGAB010000006.1"/>
</dbReference>
<evidence type="ECO:0000313" key="9">
    <source>
        <dbReference type="EMBL" id="MCQ4950150.1"/>
    </source>
</evidence>
<dbReference type="Gene3D" id="1.10.10.10">
    <property type="entry name" value="Winged helix-like DNA-binding domain superfamily/Winged helix DNA-binding domain"/>
    <property type="match status" value="1"/>
</dbReference>
<dbReference type="InterPro" id="IPR013324">
    <property type="entry name" value="RNA_pol_sigma_r3/r4-like"/>
</dbReference>